<reference evidence="9 10" key="1">
    <citation type="submission" date="2024-03" db="EMBL/GenBank/DDBJ databases">
        <title>Novel species of the genus Variovorax.</title>
        <authorList>
            <person name="Liu Q."/>
            <person name="Xin Y.-H."/>
        </authorList>
    </citation>
    <scope>NUCLEOTIDE SEQUENCE [LARGE SCALE GENOMIC DNA]</scope>
    <source>
        <strain evidence="9 10">KACC 18899</strain>
    </source>
</reference>
<accession>A0ABU8VNL0</accession>
<dbReference type="InterPro" id="IPR042217">
    <property type="entry name" value="T4SS_VirB10/TrbI"/>
</dbReference>
<comment type="caution">
    <text evidence="9">The sequence shown here is derived from an EMBL/GenBank/DDBJ whole genome shotgun (WGS) entry which is preliminary data.</text>
</comment>
<evidence type="ECO:0000256" key="2">
    <source>
        <dbReference type="ARBA" id="ARBA00010265"/>
    </source>
</evidence>
<feature type="transmembrane region" description="Helical" evidence="8">
    <location>
        <begin position="89"/>
        <end position="108"/>
    </location>
</feature>
<evidence type="ECO:0000256" key="3">
    <source>
        <dbReference type="ARBA" id="ARBA00022475"/>
    </source>
</evidence>
<organism evidence="9 10">
    <name type="scientific">Variovorax ureilyticus</name>
    <dbReference type="NCBI Taxonomy" id="1836198"/>
    <lineage>
        <taxon>Bacteria</taxon>
        <taxon>Pseudomonadati</taxon>
        <taxon>Pseudomonadota</taxon>
        <taxon>Betaproteobacteria</taxon>
        <taxon>Burkholderiales</taxon>
        <taxon>Comamonadaceae</taxon>
        <taxon>Variovorax</taxon>
    </lineage>
</organism>
<keyword evidence="10" id="KW-1185">Reference proteome</keyword>
<feature type="region of interest" description="Disordered" evidence="7">
    <location>
        <begin position="1"/>
        <end position="65"/>
    </location>
</feature>
<evidence type="ECO:0000256" key="4">
    <source>
        <dbReference type="ARBA" id="ARBA00022692"/>
    </source>
</evidence>
<dbReference type="CDD" id="cd16429">
    <property type="entry name" value="VirB10"/>
    <property type="match status" value="1"/>
</dbReference>
<gene>
    <name evidence="9" type="primary">virB10</name>
    <name evidence="9" type="ORF">WKW77_29570</name>
</gene>
<dbReference type="Pfam" id="PF03743">
    <property type="entry name" value="TrbI"/>
    <property type="match status" value="1"/>
</dbReference>
<dbReference type="NCBIfam" id="NF038091">
    <property type="entry name" value="T4SS_VirB10"/>
    <property type="match status" value="1"/>
</dbReference>
<evidence type="ECO:0000256" key="5">
    <source>
        <dbReference type="ARBA" id="ARBA00022989"/>
    </source>
</evidence>
<sequence length="461" mass="48164">MSGLDRGRRARGTDDADGQDPREENEAFEGTPDRRVDPDTGEILPARRSDAREAHRVGGGGDAGAAMVQGERAIPSVNRERSIQSRISGGLALATILLLGGGFLFWYYDTQYSKTRDAEDAARKATAARAGGEMKVPPLGRIDPPKTPVDAVPVSTATGNTLPPPPPATAAPNAGGQPQKTPEQLALERRLGAPVLRKAQSAGSGVTPYADAAAVSSPGAPPVMPNVAQLFGTMQSPVAGATGGTLAANLMPTPTPAVTAQTLPTRRLLLPKGAFIDCTLETAIDSTYEGMTTCIGASDIYGADGKVVLLERGTKYVGEQRGSPRQGQGRVFVVWNEARTPTGVVVQLASPGTDELGRSGLPGYVDTHFWERFGAAILISVIDGTMQAIVANQQSGTNIGSGGGVILSPQGTRDVIAEVLRSTITIPPTVIKNQGDRIQILVARDVDFRSVYALRTDSTTP</sequence>
<comment type="similarity">
    <text evidence="2">Belongs to the TrbI/VirB10 family.</text>
</comment>
<feature type="region of interest" description="Disordered" evidence="7">
    <location>
        <begin position="123"/>
        <end position="183"/>
    </location>
</feature>
<keyword evidence="5 8" id="KW-1133">Transmembrane helix</keyword>
<keyword evidence="4 8" id="KW-0812">Transmembrane</keyword>
<proteinExistence type="inferred from homology"/>
<feature type="compositionally biased region" description="Low complexity" evidence="7">
    <location>
        <begin position="124"/>
        <end position="133"/>
    </location>
</feature>
<keyword evidence="6 8" id="KW-0472">Membrane</keyword>
<dbReference type="EMBL" id="JBBKZU010000018">
    <property type="protein sequence ID" value="MEJ8815249.1"/>
    <property type="molecule type" value="Genomic_DNA"/>
</dbReference>
<dbReference type="RefSeq" id="WP_340360461.1">
    <property type="nucleotide sequence ID" value="NZ_JBBKZU010000018.1"/>
</dbReference>
<dbReference type="Proteomes" id="UP001365846">
    <property type="component" value="Unassembled WGS sequence"/>
</dbReference>
<feature type="compositionally biased region" description="Basic and acidic residues" evidence="7">
    <location>
        <begin position="1"/>
        <end position="38"/>
    </location>
</feature>
<dbReference type="InterPro" id="IPR047695">
    <property type="entry name" value="T4SS_VirB10/PtlG"/>
</dbReference>
<evidence type="ECO:0000256" key="7">
    <source>
        <dbReference type="SAM" id="MobiDB-lite"/>
    </source>
</evidence>
<name>A0ABU8VNL0_9BURK</name>
<evidence type="ECO:0000313" key="10">
    <source>
        <dbReference type="Proteomes" id="UP001365846"/>
    </source>
</evidence>
<dbReference type="Gene3D" id="2.40.128.260">
    <property type="entry name" value="Type IV secretion system, VirB10/TraB/TrbI"/>
    <property type="match status" value="1"/>
</dbReference>
<evidence type="ECO:0000313" key="9">
    <source>
        <dbReference type="EMBL" id="MEJ8815249.1"/>
    </source>
</evidence>
<evidence type="ECO:0000256" key="8">
    <source>
        <dbReference type="SAM" id="Phobius"/>
    </source>
</evidence>
<evidence type="ECO:0000256" key="6">
    <source>
        <dbReference type="ARBA" id="ARBA00023136"/>
    </source>
</evidence>
<evidence type="ECO:0000256" key="1">
    <source>
        <dbReference type="ARBA" id="ARBA00004162"/>
    </source>
</evidence>
<feature type="compositionally biased region" description="Basic and acidic residues" evidence="7">
    <location>
        <begin position="45"/>
        <end position="56"/>
    </location>
</feature>
<keyword evidence="3" id="KW-1003">Cell membrane</keyword>
<feature type="compositionally biased region" description="Low complexity" evidence="7">
    <location>
        <begin position="170"/>
        <end position="179"/>
    </location>
</feature>
<protein>
    <submittedName>
        <fullName evidence="9">Type IV secretion system protein VirB10</fullName>
    </submittedName>
</protein>
<dbReference type="InterPro" id="IPR005498">
    <property type="entry name" value="T4SS_VirB10/TraB/TrbI"/>
</dbReference>
<comment type="subcellular location">
    <subcellularLocation>
        <location evidence="1">Cell membrane</location>
        <topology evidence="1">Single-pass membrane protein</topology>
    </subcellularLocation>
</comment>